<accession>A0A7R6PM83</accession>
<dbReference type="NCBIfam" id="TIGR00758">
    <property type="entry name" value="UDG_fam4"/>
    <property type="match status" value="1"/>
</dbReference>
<organism evidence="13 14">
    <name type="scientific">Thermotomaculum hydrothermale</name>
    <dbReference type="NCBI Taxonomy" id="981385"/>
    <lineage>
        <taxon>Bacteria</taxon>
        <taxon>Pseudomonadati</taxon>
        <taxon>Acidobacteriota</taxon>
        <taxon>Holophagae</taxon>
        <taxon>Thermotomaculales</taxon>
        <taxon>Thermotomaculaceae</taxon>
        <taxon>Thermotomaculum</taxon>
    </lineage>
</organism>
<dbReference type="Pfam" id="PF03167">
    <property type="entry name" value="UDG"/>
    <property type="match status" value="1"/>
</dbReference>
<gene>
    <name evidence="13" type="primary">dpo</name>
    <name evidence="13" type="ORF">TTHT_1161</name>
</gene>
<evidence type="ECO:0000256" key="8">
    <source>
        <dbReference type="ARBA" id="ARBA00022801"/>
    </source>
</evidence>
<keyword evidence="13" id="KW-0548">Nucleotidyltransferase</keyword>
<dbReference type="GO" id="GO:0046872">
    <property type="term" value="F:metal ion binding"/>
    <property type="evidence" value="ECO:0007669"/>
    <property type="project" value="UniProtKB-KW"/>
</dbReference>
<comment type="similarity">
    <text evidence="2">Belongs to the uracil-DNA glycosylase (UDG) superfamily. Type 4 (UDGa) family.</text>
</comment>
<evidence type="ECO:0000259" key="12">
    <source>
        <dbReference type="SMART" id="SM00986"/>
    </source>
</evidence>
<keyword evidence="10" id="KW-0411">Iron-sulfur</keyword>
<evidence type="ECO:0000256" key="6">
    <source>
        <dbReference type="ARBA" id="ARBA00022723"/>
    </source>
</evidence>
<proteinExistence type="inferred from homology"/>
<feature type="domain" description="Uracil-DNA glycosylase-like" evidence="12">
    <location>
        <begin position="66"/>
        <end position="212"/>
    </location>
</feature>
<dbReference type="SMART" id="SM00986">
    <property type="entry name" value="UDG"/>
    <property type="match status" value="1"/>
</dbReference>
<evidence type="ECO:0000256" key="11">
    <source>
        <dbReference type="ARBA" id="ARBA00023204"/>
    </source>
</evidence>
<dbReference type="KEGG" id="thyd:TTHT_1161"/>
<keyword evidence="13" id="KW-0808">Transferase</keyword>
<dbReference type="InterPro" id="IPR051536">
    <property type="entry name" value="UDG_Type-4/5"/>
</dbReference>
<keyword evidence="6" id="KW-0479">Metal-binding</keyword>
<comment type="catalytic activity">
    <reaction evidence="1">
        <text>Hydrolyzes single-stranded DNA or mismatched double-stranded DNA and polynucleotides, releasing free uracil.</text>
        <dbReference type="EC" id="3.2.2.27"/>
    </reaction>
</comment>
<sequence length="240" mass="27370">MDNEIIEYLKFLKDIGIDEIPRVKLTVSKPVNTEKKSVEEVLKQMAKEVANCKACPLSQKRQNSVLGEGNPHTDLMFIGEGPGADEDRQGRPFVGRAGQLLTKIINAMGLERSDVYISNVVKCRPPFNRDPEPEEIAACWHFIEKQIELIKPKVICTLGRISTKTILMTTESISRLRGRFGEYKGIKVMPTFHPSYLLRNPSAKKQVWEDMQKIMHYLAEHSETLGEKIKKKLEEYNGKN</sequence>
<evidence type="ECO:0000256" key="4">
    <source>
        <dbReference type="ARBA" id="ARBA00019403"/>
    </source>
</evidence>
<dbReference type="CDD" id="cd10030">
    <property type="entry name" value="UDG-F4_TTUDGA_SPO1dp_like"/>
    <property type="match status" value="1"/>
</dbReference>
<dbReference type="PANTHER" id="PTHR33693">
    <property type="entry name" value="TYPE-5 URACIL-DNA GLYCOSYLASE"/>
    <property type="match status" value="1"/>
</dbReference>
<keyword evidence="11" id="KW-0234">DNA repair</keyword>
<dbReference type="EC" id="3.2.2.27" evidence="3"/>
<dbReference type="InterPro" id="IPR005122">
    <property type="entry name" value="Uracil-DNA_glycosylase-like"/>
</dbReference>
<dbReference type="Proteomes" id="UP000595564">
    <property type="component" value="Chromosome"/>
</dbReference>
<keyword evidence="8" id="KW-0378">Hydrolase</keyword>
<dbReference type="GO" id="GO:0016779">
    <property type="term" value="F:nucleotidyltransferase activity"/>
    <property type="evidence" value="ECO:0007669"/>
    <property type="project" value="UniProtKB-KW"/>
</dbReference>
<dbReference type="GO" id="GO:0006281">
    <property type="term" value="P:DNA repair"/>
    <property type="evidence" value="ECO:0007669"/>
    <property type="project" value="UniProtKB-KW"/>
</dbReference>
<evidence type="ECO:0000256" key="3">
    <source>
        <dbReference type="ARBA" id="ARBA00012030"/>
    </source>
</evidence>
<dbReference type="EMBL" id="AP017470">
    <property type="protein sequence ID" value="BBB32692.1"/>
    <property type="molecule type" value="Genomic_DNA"/>
</dbReference>
<evidence type="ECO:0000313" key="13">
    <source>
        <dbReference type="EMBL" id="BBB32692.1"/>
    </source>
</evidence>
<dbReference type="AlphaFoldDB" id="A0A7R6PM83"/>
<name>A0A7R6PM83_9BACT</name>
<evidence type="ECO:0000256" key="5">
    <source>
        <dbReference type="ARBA" id="ARBA00022485"/>
    </source>
</evidence>
<dbReference type="SMART" id="SM00987">
    <property type="entry name" value="UreE_C"/>
    <property type="match status" value="1"/>
</dbReference>
<dbReference type="InterPro" id="IPR005273">
    <property type="entry name" value="Ura-DNA_glyco_family4"/>
</dbReference>
<protein>
    <recommendedName>
        <fullName evidence="4">Type-4 uracil-DNA glycosylase</fullName>
        <ecNumber evidence="3">3.2.2.27</ecNumber>
    </recommendedName>
</protein>
<evidence type="ECO:0000313" key="14">
    <source>
        <dbReference type="Proteomes" id="UP000595564"/>
    </source>
</evidence>
<dbReference type="GO" id="GO:0004844">
    <property type="term" value="F:uracil DNA N-glycosylase activity"/>
    <property type="evidence" value="ECO:0007669"/>
    <property type="project" value="UniProtKB-EC"/>
</dbReference>
<evidence type="ECO:0000256" key="2">
    <source>
        <dbReference type="ARBA" id="ARBA00006521"/>
    </source>
</evidence>
<reference evidence="13 14" key="1">
    <citation type="journal article" date="2012" name="Extremophiles">
        <title>Thermotomaculum hydrothermale gen. nov., sp. nov., a novel heterotrophic thermophile within the phylum Acidobacteria from a deep-sea hydrothermal vent chimney in the Southern Okinawa Trough.</title>
        <authorList>
            <person name="Izumi H."/>
            <person name="Nunoura T."/>
            <person name="Miyazaki M."/>
            <person name="Mino S."/>
            <person name="Toki T."/>
            <person name="Takai K."/>
            <person name="Sako Y."/>
            <person name="Sawabe T."/>
            <person name="Nakagawa S."/>
        </authorList>
    </citation>
    <scope>NUCLEOTIDE SEQUENCE [LARGE SCALE GENOMIC DNA]</scope>
    <source>
        <strain evidence="13 14">AC55</strain>
    </source>
</reference>
<evidence type="ECO:0000256" key="1">
    <source>
        <dbReference type="ARBA" id="ARBA00001400"/>
    </source>
</evidence>
<dbReference type="InterPro" id="IPR036895">
    <property type="entry name" value="Uracil-DNA_glycosylase-like_sf"/>
</dbReference>
<keyword evidence="7" id="KW-0227">DNA damage</keyword>
<keyword evidence="14" id="KW-1185">Reference proteome</keyword>
<evidence type="ECO:0000256" key="7">
    <source>
        <dbReference type="ARBA" id="ARBA00022763"/>
    </source>
</evidence>
<dbReference type="GO" id="GO:0051539">
    <property type="term" value="F:4 iron, 4 sulfur cluster binding"/>
    <property type="evidence" value="ECO:0007669"/>
    <property type="project" value="UniProtKB-KW"/>
</dbReference>
<dbReference type="RefSeq" id="WP_201326994.1">
    <property type="nucleotide sequence ID" value="NZ_AP017470.1"/>
</dbReference>
<evidence type="ECO:0000256" key="10">
    <source>
        <dbReference type="ARBA" id="ARBA00023014"/>
    </source>
</evidence>
<dbReference type="PANTHER" id="PTHR33693:SF1">
    <property type="entry name" value="TYPE-4 URACIL-DNA GLYCOSYLASE"/>
    <property type="match status" value="1"/>
</dbReference>
<evidence type="ECO:0000256" key="9">
    <source>
        <dbReference type="ARBA" id="ARBA00023004"/>
    </source>
</evidence>
<dbReference type="Gene3D" id="3.40.470.10">
    <property type="entry name" value="Uracil-DNA glycosylase-like domain"/>
    <property type="match status" value="1"/>
</dbReference>
<keyword evidence="9" id="KW-0408">Iron</keyword>
<keyword evidence="5" id="KW-0004">4Fe-4S</keyword>
<dbReference type="SUPFAM" id="SSF52141">
    <property type="entry name" value="Uracil-DNA glycosylase-like"/>
    <property type="match status" value="1"/>
</dbReference>